<evidence type="ECO:0000313" key="1">
    <source>
        <dbReference type="EMBL" id="WVX47545.1"/>
    </source>
</evidence>
<gene>
    <name evidence="1" type="ORF">ROLI_006160</name>
</gene>
<reference evidence="2" key="1">
    <citation type="submission" date="2024-01" db="EMBL/GenBank/DDBJ databases">
        <title>Roseobacter fucihabitans sp. nov., isolated from the brown alga Fucus spiralis.</title>
        <authorList>
            <person name="Hahnke S."/>
            <person name="Berger M."/>
            <person name="Schlingloff A."/>
            <person name="Athale I."/>
            <person name="Neumann-Schaal M."/>
            <person name="Adenaya A."/>
            <person name="Poehlein A."/>
            <person name="Daniel R."/>
            <person name="Pertersen J."/>
            <person name="Brinkhoff T."/>
        </authorList>
    </citation>
    <scope>NUCLEOTIDE SEQUENCE [LARGE SCALE GENOMIC DNA]</scope>
    <source>
        <strain evidence="2">B14</strain>
    </source>
</reference>
<dbReference type="EMBL" id="CP143423">
    <property type="protein sequence ID" value="WVX47545.1"/>
    <property type="molecule type" value="Genomic_DNA"/>
</dbReference>
<sequence length="63" mass="7350">MRLLLRQIMQRWNTPLMISPFAVPITQSAHRPVMFCPQLFLSKPLMVLRQIAVKPPMLELAFC</sequence>
<evidence type="ECO:0000313" key="2">
    <source>
        <dbReference type="Proteomes" id="UP001318682"/>
    </source>
</evidence>
<proteinExistence type="predicted"/>
<protein>
    <submittedName>
        <fullName evidence="1">Uncharacterized protein</fullName>
    </submittedName>
</protein>
<organism evidence="1 2">
    <name type="scientific">Roseobacter fucihabitans</name>
    <dbReference type="NCBI Taxonomy" id="1537242"/>
    <lineage>
        <taxon>Bacteria</taxon>
        <taxon>Pseudomonadati</taxon>
        <taxon>Pseudomonadota</taxon>
        <taxon>Alphaproteobacteria</taxon>
        <taxon>Rhodobacterales</taxon>
        <taxon>Roseobacteraceae</taxon>
        <taxon>Roseobacter</taxon>
    </lineage>
</organism>
<keyword evidence="2" id="KW-1185">Reference proteome</keyword>
<dbReference type="Proteomes" id="UP001318682">
    <property type="component" value="Chromosome"/>
</dbReference>
<accession>A0ABZ2BQN6</accession>
<name>A0ABZ2BQN6_9RHOB</name>